<reference evidence="3 4" key="1">
    <citation type="submission" date="2016-04" db="EMBL/GenBank/DDBJ databases">
        <title>A degradative enzymes factory behind the ericoid mycorrhizal symbiosis.</title>
        <authorList>
            <consortium name="DOE Joint Genome Institute"/>
            <person name="Martino E."/>
            <person name="Morin E."/>
            <person name="Grelet G."/>
            <person name="Kuo A."/>
            <person name="Kohler A."/>
            <person name="Daghino S."/>
            <person name="Barry K."/>
            <person name="Choi C."/>
            <person name="Cichocki N."/>
            <person name="Clum A."/>
            <person name="Copeland A."/>
            <person name="Hainaut M."/>
            <person name="Haridas S."/>
            <person name="Labutti K."/>
            <person name="Lindquist E."/>
            <person name="Lipzen A."/>
            <person name="Khouja H.-R."/>
            <person name="Murat C."/>
            <person name="Ohm R."/>
            <person name="Olson A."/>
            <person name="Spatafora J."/>
            <person name="Veneault-Fourrey C."/>
            <person name="Henrissat B."/>
            <person name="Grigoriev I."/>
            <person name="Martin F."/>
            <person name="Perotto S."/>
        </authorList>
    </citation>
    <scope>NUCLEOTIDE SEQUENCE [LARGE SCALE GENOMIC DNA]</scope>
    <source>
        <strain evidence="3 4">F</strain>
    </source>
</reference>
<evidence type="ECO:0000256" key="1">
    <source>
        <dbReference type="SAM" id="MobiDB-lite"/>
    </source>
</evidence>
<proteinExistence type="predicted"/>
<dbReference type="OrthoDB" id="2832510at2759"/>
<dbReference type="EMBL" id="KZ613956">
    <property type="protein sequence ID" value="PMD33389.1"/>
    <property type="molecule type" value="Genomic_DNA"/>
</dbReference>
<protein>
    <submittedName>
        <fullName evidence="3">Acyl-CoA N-acyltransferase</fullName>
    </submittedName>
</protein>
<dbReference type="PROSITE" id="PS51186">
    <property type="entry name" value="GNAT"/>
    <property type="match status" value="1"/>
</dbReference>
<dbReference type="InterPro" id="IPR000182">
    <property type="entry name" value="GNAT_dom"/>
</dbReference>
<accession>A0A2J6R4I5</accession>
<dbReference type="AlphaFoldDB" id="A0A2J6R4I5"/>
<dbReference type="PANTHER" id="PTHR42791:SF2">
    <property type="entry name" value="N-ACETYLTRANSFERASE DOMAIN-CONTAINING PROTEIN"/>
    <property type="match status" value="1"/>
</dbReference>
<name>A0A2J6R4I5_HYAVF</name>
<feature type="region of interest" description="Disordered" evidence="1">
    <location>
        <begin position="1"/>
        <end position="22"/>
    </location>
</feature>
<dbReference type="InterPro" id="IPR016181">
    <property type="entry name" value="Acyl_CoA_acyltransferase"/>
</dbReference>
<feature type="domain" description="N-acetyltransferase" evidence="2">
    <location>
        <begin position="80"/>
        <end position="233"/>
    </location>
</feature>
<dbReference type="PANTHER" id="PTHR42791">
    <property type="entry name" value="GNAT FAMILY ACETYLTRANSFERASE"/>
    <property type="match status" value="1"/>
</dbReference>
<dbReference type="CDD" id="cd04301">
    <property type="entry name" value="NAT_SF"/>
    <property type="match status" value="1"/>
</dbReference>
<keyword evidence="3" id="KW-0012">Acyltransferase</keyword>
<dbReference type="GO" id="GO:0016747">
    <property type="term" value="F:acyltransferase activity, transferring groups other than amino-acyl groups"/>
    <property type="evidence" value="ECO:0007669"/>
    <property type="project" value="InterPro"/>
</dbReference>
<dbReference type="InterPro" id="IPR052523">
    <property type="entry name" value="Trichothecene_AcTrans"/>
</dbReference>
<evidence type="ECO:0000259" key="2">
    <source>
        <dbReference type="PROSITE" id="PS51186"/>
    </source>
</evidence>
<dbReference type="Pfam" id="PF13673">
    <property type="entry name" value="Acetyltransf_10"/>
    <property type="match status" value="1"/>
</dbReference>
<gene>
    <name evidence="3" type="ORF">L207DRAFT_535417</name>
</gene>
<dbReference type="SUPFAM" id="SSF55729">
    <property type="entry name" value="Acyl-CoA N-acyltransferases (Nat)"/>
    <property type="match status" value="1"/>
</dbReference>
<keyword evidence="4" id="KW-1185">Reference proteome</keyword>
<dbReference type="Gene3D" id="3.40.630.30">
    <property type="match status" value="1"/>
</dbReference>
<organism evidence="3 4">
    <name type="scientific">Hyaloscypha variabilis (strain UAMH 11265 / GT02V1 / F)</name>
    <name type="common">Meliniomyces variabilis</name>
    <dbReference type="NCBI Taxonomy" id="1149755"/>
    <lineage>
        <taxon>Eukaryota</taxon>
        <taxon>Fungi</taxon>
        <taxon>Dikarya</taxon>
        <taxon>Ascomycota</taxon>
        <taxon>Pezizomycotina</taxon>
        <taxon>Leotiomycetes</taxon>
        <taxon>Helotiales</taxon>
        <taxon>Hyaloscyphaceae</taxon>
        <taxon>Hyaloscypha</taxon>
        <taxon>Hyaloscypha variabilis</taxon>
    </lineage>
</organism>
<evidence type="ECO:0000313" key="3">
    <source>
        <dbReference type="EMBL" id="PMD33389.1"/>
    </source>
</evidence>
<sequence length="233" mass="25857">MATIDRPQISLRPATPSDLPEITSLDMSAHSTHPMTGLAWAHPSDAHAVLLARYTLLFSLPFYHFLVAVQPLPLSPSLSQTPQSEKETDQILGFAMWKEGGEEKEEPDFQPEIPETANLRLISWFLAESQKTKESLEKEIKGAAFLDAVAVRPDAQRRGVGGVLLRGVVGEVDKRGERMYLKSSKAGKGLYEKFGWRCIGEHGEKGVTTDLKDFGFEHGYTSWDMMREVGGAK</sequence>
<dbReference type="Proteomes" id="UP000235786">
    <property type="component" value="Unassembled WGS sequence"/>
</dbReference>
<evidence type="ECO:0000313" key="4">
    <source>
        <dbReference type="Proteomes" id="UP000235786"/>
    </source>
</evidence>
<keyword evidence="3" id="KW-0808">Transferase</keyword>